<organism evidence="2">
    <name type="scientific">mine drainage metagenome</name>
    <dbReference type="NCBI Taxonomy" id="410659"/>
    <lineage>
        <taxon>unclassified sequences</taxon>
        <taxon>metagenomes</taxon>
        <taxon>ecological metagenomes</taxon>
    </lineage>
</organism>
<evidence type="ECO:0000313" key="2">
    <source>
        <dbReference type="EMBL" id="OIQ65547.1"/>
    </source>
</evidence>
<evidence type="ECO:0000256" key="1">
    <source>
        <dbReference type="SAM" id="MobiDB-lite"/>
    </source>
</evidence>
<accession>A0A1J5PJU0</accession>
<feature type="region of interest" description="Disordered" evidence="1">
    <location>
        <begin position="91"/>
        <end position="110"/>
    </location>
</feature>
<feature type="compositionally biased region" description="Basic and acidic residues" evidence="1">
    <location>
        <begin position="91"/>
        <end position="101"/>
    </location>
</feature>
<dbReference type="AlphaFoldDB" id="A0A1J5PJU0"/>
<dbReference type="EMBL" id="MLJW01007238">
    <property type="protein sequence ID" value="OIQ65547.1"/>
    <property type="molecule type" value="Genomic_DNA"/>
</dbReference>
<comment type="caution">
    <text evidence="2">The sequence shown here is derived from an EMBL/GenBank/DDBJ whole genome shotgun (WGS) entry which is preliminary data.</text>
</comment>
<protein>
    <submittedName>
        <fullName evidence="2">Uncharacterized protein</fullName>
    </submittedName>
</protein>
<gene>
    <name evidence="2" type="ORF">GALL_528930</name>
</gene>
<proteinExistence type="predicted"/>
<sequence>MVLRVGAQHRAGFARRNENIEQRFVVDLQPVVSHEDLDRGVPLLHQRRNILCEGLQGRIGDDHVEGIVDDRALPGERMVIRQYLGQRHADMLGRERDDRGGPAESGRGRGTLECIGIHDARCRELFDMGVAVDAARQDQFAACINLALADRQTAADGSDALAHDGNIGLEYIGSGRDASAADHDVVGGLGHEVLQSFIRPFGRKG</sequence>
<name>A0A1J5PJU0_9ZZZZ</name>
<reference evidence="2" key="1">
    <citation type="submission" date="2016-10" db="EMBL/GenBank/DDBJ databases">
        <title>Sequence of Gallionella enrichment culture.</title>
        <authorList>
            <person name="Poehlein A."/>
            <person name="Muehling M."/>
            <person name="Daniel R."/>
        </authorList>
    </citation>
    <scope>NUCLEOTIDE SEQUENCE</scope>
</reference>